<dbReference type="EMBL" id="JAASQJ010000002">
    <property type="protein sequence ID" value="NIJ52654.1"/>
    <property type="molecule type" value="Genomic_DNA"/>
</dbReference>
<evidence type="ECO:0000313" key="3">
    <source>
        <dbReference type="Proteomes" id="UP001179181"/>
    </source>
</evidence>
<dbReference type="Proteomes" id="UP001179181">
    <property type="component" value="Unassembled WGS sequence"/>
</dbReference>
<reference evidence="2 3" key="1">
    <citation type="submission" date="2020-03" db="EMBL/GenBank/DDBJ databases">
        <title>Genomic Encyclopedia of Type Strains, Phase IV (KMG-IV): sequencing the most valuable type-strain genomes for metagenomic binning, comparative biology and taxonomic classification.</title>
        <authorList>
            <person name="Goeker M."/>
        </authorList>
    </citation>
    <scope>NUCLEOTIDE SEQUENCE [LARGE SCALE GENOMIC DNA]</scope>
    <source>
        <strain evidence="2 3">DSM 102865</strain>
    </source>
</reference>
<proteinExistence type="predicted"/>
<evidence type="ECO:0000313" key="2">
    <source>
        <dbReference type="EMBL" id="NIJ52654.1"/>
    </source>
</evidence>
<gene>
    <name evidence="2" type="ORF">FHS68_001824</name>
</gene>
<protein>
    <recommendedName>
        <fullName evidence="1">Secretion system C-terminal sorting domain-containing protein</fullName>
    </recommendedName>
</protein>
<evidence type="ECO:0000259" key="1">
    <source>
        <dbReference type="Pfam" id="PF18962"/>
    </source>
</evidence>
<dbReference type="Pfam" id="PF18962">
    <property type="entry name" value="Por_Secre_tail"/>
    <property type="match status" value="1"/>
</dbReference>
<accession>A0ABX0UI03</accession>
<sequence length="417" mass="45121">MEKDLLLNRLAGFCFFMLLATSLPAQVIYDNNAQCAGSSADGSTLSLANFTVPANDRAALVVLIRSTQTRTVSSLTFGGQSLTRLNSVFSYFNARAEVWYLALGDLAVPITGNIEVVWDGNNIYRMLTVLSAHNVDQATPLDNLTGNGFPVGSTSSSLSVAGSSGDLAVEAISCFGPSNLTPPVFTPTSGQTGLALCSETPVFTFVQAAAYKMQTGPTTLSWSISNLEPTTNAGIQIAANIRADASLPVTLINFQAQHDGEASKLTWETASEYQSDYFEVQHSSNGQDFREIGRVAAAGESTKTWSYTFSHDQRTRQAQADYYRLKCVDLDGSYMFSRIASVWNGKATETITAYPNPTKNGFTLQAANRQQTVNLYDGQGRLVYNSKKVPEHVEMSHLPQGMYVLQVGTAVIKVVKE</sequence>
<dbReference type="InterPro" id="IPR026444">
    <property type="entry name" value="Secre_tail"/>
</dbReference>
<name>A0ABX0UI03_9BACT</name>
<organism evidence="2 3">
    <name type="scientific">Dyadobacter arcticus</name>
    <dbReference type="NCBI Taxonomy" id="1078754"/>
    <lineage>
        <taxon>Bacteria</taxon>
        <taxon>Pseudomonadati</taxon>
        <taxon>Bacteroidota</taxon>
        <taxon>Cytophagia</taxon>
        <taxon>Cytophagales</taxon>
        <taxon>Spirosomataceae</taxon>
        <taxon>Dyadobacter</taxon>
    </lineage>
</organism>
<dbReference type="NCBIfam" id="TIGR04183">
    <property type="entry name" value="Por_Secre_tail"/>
    <property type="match status" value="1"/>
</dbReference>
<dbReference type="RefSeq" id="WP_167269257.1">
    <property type="nucleotide sequence ID" value="NZ_JAASQJ010000002.1"/>
</dbReference>
<keyword evidence="3" id="KW-1185">Reference proteome</keyword>
<feature type="domain" description="Secretion system C-terminal sorting" evidence="1">
    <location>
        <begin position="354"/>
        <end position="414"/>
    </location>
</feature>
<comment type="caution">
    <text evidence="2">The sequence shown here is derived from an EMBL/GenBank/DDBJ whole genome shotgun (WGS) entry which is preliminary data.</text>
</comment>